<keyword evidence="2" id="KW-1185">Reference proteome</keyword>
<comment type="caution">
    <text evidence="1">The sequence shown here is derived from an EMBL/GenBank/DDBJ whole genome shotgun (WGS) entry which is preliminary data.</text>
</comment>
<dbReference type="InterPro" id="IPR012543">
    <property type="entry name" value="DUF1694"/>
</dbReference>
<dbReference type="RefSeq" id="WP_115452084.1">
    <property type="nucleotide sequence ID" value="NZ_QNQT01000004.1"/>
</dbReference>
<dbReference type="Proteomes" id="UP000257144">
    <property type="component" value="Unassembled WGS sequence"/>
</dbReference>
<accession>A0A3D8GQQ0</accession>
<gene>
    <name evidence="1" type="ORF">DRW41_11155</name>
</gene>
<dbReference type="Gene3D" id="3.30.1330.30">
    <property type="match status" value="1"/>
</dbReference>
<evidence type="ECO:0000313" key="1">
    <source>
        <dbReference type="EMBL" id="RDU36612.1"/>
    </source>
</evidence>
<organism evidence="1 2">
    <name type="scientific">Neobacillus piezotolerans</name>
    <dbReference type="NCBI Taxonomy" id="2259171"/>
    <lineage>
        <taxon>Bacteria</taxon>
        <taxon>Bacillati</taxon>
        <taxon>Bacillota</taxon>
        <taxon>Bacilli</taxon>
        <taxon>Bacillales</taxon>
        <taxon>Bacillaceae</taxon>
        <taxon>Neobacillus</taxon>
    </lineage>
</organism>
<dbReference type="EMBL" id="QNQT01000004">
    <property type="protein sequence ID" value="RDU36612.1"/>
    <property type="molecule type" value="Genomic_DNA"/>
</dbReference>
<reference evidence="1 2" key="1">
    <citation type="submission" date="2018-07" db="EMBL/GenBank/DDBJ databases">
        <title>Bacillus sp. YLB-04 draft genome sequence.</title>
        <authorList>
            <person name="Yu L."/>
            <person name="Tang X."/>
        </authorList>
    </citation>
    <scope>NUCLEOTIDE SEQUENCE [LARGE SCALE GENOMIC DNA]</scope>
    <source>
        <strain evidence="1 2">YLB-04</strain>
    </source>
</reference>
<dbReference type="PIRSF" id="PIRSF034303">
    <property type="entry name" value="DUF1694"/>
    <property type="match status" value="1"/>
</dbReference>
<dbReference type="OrthoDB" id="95278at2"/>
<dbReference type="AlphaFoldDB" id="A0A3D8GQQ0"/>
<dbReference type="Pfam" id="PF07997">
    <property type="entry name" value="DUF1694"/>
    <property type="match status" value="1"/>
</dbReference>
<sequence length="147" mass="16827">MRKQSVEDVLQEGIHGPKEIKPEERRRFLGTIRERILVALTKGQVYEPGTYPEVARLMKEFPDAHLYVNGTIAYQEFSKYLKEAAEHKIEYTIVANQEHDTDIGLVLACQYAVDKEEIFIKKDSEPVQVSAGGKKGFFAKLGSWLRK</sequence>
<dbReference type="SUPFAM" id="SSF160515">
    <property type="entry name" value="YueI-like"/>
    <property type="match status" value="1"/>
</dbReference>
<evidence type="ECO:0000313" key="2">
    <source>
        <dbReference type="Proteomes" id="UP000257144"/>
    </source>
</evidence>
<name>A0A3D8GQQ0_9BACI</name>
<proteinExistence type="predicted"/>
<dbReference type="InterPro" id="IPR029064">
    <property type="entry name" value="Ribosomal_eL30-like_sf"/>
</dbReference>
<protein>
    <submittedName>
        <fullName evidence="1">DUF1694 domain-containing protein</fullName>
    </submittedName>
</protein>